<dbReference type="InterPro" id="IPR044067">
    <property type="entry name" value="PCV_3C_PRO"/>
</dbReference>
<dbReference type="InterPro" id="IPR043128">
    <property type="entry name" value="Rev_trsase/Diguanyl_cyclase"/>
</dbReference>
<gene>
    <name evidence="22" type="primary">PP1</name>
</gene>
<evidence type="ECO:0000256" key="17">
    <source>
        <dbReference type="SAM" id="MobiDB-lite"/>
    </source>
</evidence>
<evidence type="ECO:0000256" key="16">
    <source>
        <dbReference type="ARBA" id="ARBA00031919"/>
    </source>
</evidence>
<dbReference type="GO" id="GO:0006351">
    <property type="term" value="P:DNA-templated transcription"/>
    <property type="evidence" value="ECO:0007669"/>
    <property type="project" value="InterPro"/>
</dbReference>
<dbReference type="Gene3D" id="1.20.960.20">
    <property type="match status" value="1"/>
</dbReference>
<dbReference type="PROSITE" id="PS51218">
    <property type="entry name" value="SF3_HELICASE_2"/>
    <property type="match status" value="1"/>
</dbReference>
<keyword evidence="6" id="KW-0808">Transferase</keyword>
<dbReference type="Pfam" id="PF00910">
    <property type="entry name" value="RNA_helicase"/>
    <property type="match status" value="1"/>
</dbReference>
<dbReference type="GO" id="GO:0044167">
    <property type="term" value="C:host cell endoplasmic reticulum membrane"/>
    <property type="evidence" value="ECO:0007669"/>
    <property type="project" value="UniProtKB-SubCell"/>
</dbReference>
<keyword evidence="4" id="KW-0696">RNA-directed RNA polymerase</keyword>
<feature type="transmembrane region" description="Helical" evidence="18">
    <location>
        <begin position="565"/>
        <end position="583"/>
    </location>
</feature>
<keyword evidence="13" id="KW-0693">Viral RNA replication</keyword>
<evidence type="ECO:0000256" key="14">
    <source>
        <dbReference type="ARBA" id="ARBA00022989"/>
    </source>
</evidence>
<evidence type="ECO:0000256" key="11">
    <source>
        <dbReference type="ARBA" id="ARBA00022807"/>
    </source>
</evidence>
<dbReference type="InterPro" id="IPR000605">
    <property type="entry name" value="Helicase_SF3_ssDNA/RNA_vir"/>
</dbReference>
<dbReference type="PROSITE" id="PS50507">
    <property type="entry name" value="RDRP_SSRNA_POS"/>
    <property type="match status" value="1"/>
</dbReference>
<feature type="transmembrane region" description="Helical" evidence="18">
    <location>
        <begin position="1209"/>
        <end position="1234"/>
    </location>
</feature>
<evidence type="ECO:0000256" key="3">
    <source>
        <dbReference type="ARBA" id="ARBA00020936"/>
    </source>
</evidence>
<evidence type="ECO:0000256" key="2">
    <source>
        <dbReference type="ARBA" id="ARBA00004517"/>
    </source>
</evidence>
<accession>A0A5H3CVQ5</accession>
<protein>
    <recommendedName>
        <fullName evidence="3">RNA1 polyprotein</fullName>
    </recommendedName>
    <alternativeName>
        <fullName evidence="16">P1</fullName>
    </alternativeName>
</protein>
<dbReference type="GO" id="GO:0005524">
    <property type="term" value="F:ATP binding"/>
    <property type="evidence" value="ECO:0007669"/>
    <property type="project" value="UniProtKB-KW"/>
</dbReference>
<dbReference type="Gene3D" id="3.30.70.270">
    <property type="match status" value="1"/>
</dbReference>
<keyword evidence="10" id="KW-0378">Hydrolase</keyword>
<feature type="transmembrane region" description="Helical" evidence="18">
    <location>
        <begin position="537"/>
        <end position="558"/>
    </location>
</feature>
<dbReference type="GO" id="GO:0003968">
    <property type="term" value="F:RNA-directed RNA polymerase activity"/>
    <property type="evidence" value="ECO:0007669"/>
    <property type="project" value="UniProtKB-KW"/>
</dbReference>
<feature type="domain" description="SF3 helicase" evidence="20">
    <location>
        <begin position="796"/>
        <end position="963"/>
    </location>
</feature>
<sequence>MGWICPNVSCLGHTSVLSNKEISREGRCERAMCGSLLVKVAVPQQPAKKKKQATPAPRPTYPPRVAEKTAATPVKVEEVFVEVIPTIPSCLAPKWMLGTQKVEGAPSKAPKQAVPKWVWQMRQLLKAALTGAKTFGPRYVRASFSRARISWIYFQLCKDAPSSVEWGRALKKSSLALLARIEDARQQKKAAWEKKEAARLKSKRENEQKRALLIPLIEKVRAQLLQEEARELREQLFPSGSGGTDATKVAAASKAEIKAAAQLKAYQDVCAKVWRVKRQEKKAQQAKLVEDLITSANCGKQDVSEPATGKVARPKRRAEMVHFVPQNPLWGLYPCVGLGANMADPVCRVLSACVSIAGKRPDLVSTIYAFITGEAQVWLTAPRVCLLARRVIELSDWYPHELLAEELKKISDEENCKEAEREINLKYLEISKATENMRANGLFGKLKGKAQDLWSSIVDFASHPFRKYLATAAEFVEGFSHQVVDAVMSRVNAAIAQFAAQLDIAKTLVDQLVVHVKRWYTSLCTSFDDSLKLLGKWAGYALGLIVGVGVCHLVEVICAHMGLPLGGVITGVFTTAYMGWLFVKTPVGSELVMNLRIQVARIARNFFDVQRTGIPPHLPANANVGFSVPYEAFGGVDNQPFSMGADTLNARAIPVVSPIINAMAGFGASMLNMKAMGLIEMGKLGAACHSLRMGKDALCEFVSTVLYYFGRLADKVTGRETEFFDELSILVQIDVQDWIKRSRGVLLESCYTSLNNMILSDVVNKLVTDGERLQVTIAGTPRRLSLDFGQLVSSIMKDLLDLQQRIVRHGVTVGRRKEPTWIYIFGPSHCGKSNMMDHLTSEVCRYFDLPYTYIARNGQDNFFTTGYKRQTVLQIDDLSCVETVPPIEGELINLVSCSEYPLKMADLSDKSISFQSPFIISTSNQRTCLPTCGITHCEAFNNRRAVVVEMRRKPGVVFDPMDCHAAMQGRFLDKRDHTPLFGVQGQPETFWKDVPEMTTILLNICAAHRQEQDILQEQHIRKHAVNDPLILASERFLKQESRKALCYMPRVEMEICGVQSQAAGCYYLCVDQKLYTCEDDGNLVETPCLNPSYAQWERNSSENFVGGVQALDALECRSILVSGFLRNLVQGQCCVLSIDEMSTTATMAQQRLFKALQLQERVYLRLVQKKISPILSEDESNVYSKNAWMRCLEFAAASRDYLKEHGLEVLLLLAAMMILCVALYYFIGAFIGVMGGALSMGAAMAGLKEVDMKAQYSSGAQEGRYRSRNIPIRQRYRYARGELDEEVPLGGQLAVALYGSQGRFISALQYKGKSVMLTRHQMLMFAEKERVTCIYLATGESVVLTFNRDDVQEFPNHETCMWQAAGMLQLPAKFKDCFLEKGETELAPAFELEGYVLRPDSTAFHYDHLKTWARVQYEPFVVRGSLAKEKYVNELPTSIWFQYQSRNNDCGMICLAQVGGKKKIVGLLVAGVDQQTWADILPNPCMAEMKSQIEYEFKLGTHTEGYTKLGYLTKDKTPHLPKKNSAVLVKPEYRIDSPVPIKEPSVISAEDPRCPKNTEGEAIDPIMKAFEKKFTTPMDLLEDDILESIAQEMVEEWQDCESEPLRDVPLEVAINGVPGTQINDDDDEFEDAVECFKMRTSPGYPYVLHKEPGMKGKEAYFELAPDGTKSLKEGSLAAELYENIVQYSKTAIPELVVIECPKDELLKVEKVKQGACRLFEIMPLHYNLFLREKTLAFSLFQQRNRHKLACQVGTKAYSHDWTHMYQRLVTKSDRAINCDYSGFDGLLNSQVVSCIANMINSMYHSPEETVVSKRQRYNMINALFGRLAITGQEVMRVRAGLPSGFALTVVINSVFNEILMRYCFKVLVPAPHRNSFSTYVTLLVYGDDNLMSCTDKIAPYFNGETIKATLKKKNVTITDGSDKTAPDIKWKAPGELDFLKRRFLKLETGVVQAPLDLTAIFSCLHWVTPHPQKMPKGGAQLQVENVDTLYELALNVQVALTELYLHGDKEEFQRVRNFYVKKMNILPAGYYTWADREAFHMSKQTGMEAYQPAKEIDLDVGQEFARFMHTSDIGNQVHFYTPVLGVAGPFYKPTPDQLLVSTTPLKLGENGYWVPVETGMGIGSLPTISWVHRFMRPTQLVDAYGYKIWETLRSHIESGKSLVFRSEAPYVAGNAALMAFGQAAKLLEIKTALNLYRNVIPESTYGLEQYFDAAIPQASLPGTFYLANAESESLLQEHKVGTVIGLTTEKSNLNGARDLIMQGQKLGKLPVMAATQAPNKFYVGLCCQKNFCPGHATSSDTIAKAFSQCWAMRCAPNSSSRKVTFEPEWRKNKFLGIS</sequence>
<evidence type="ECO:0000256" key="12">
    <source>
        <dbReference type="ARBA" id="ARBA00022840"/>
    </source>
</evidence>
<evidence type="ECO:0000313" key="22">
    <source>
        <dbReference type="EMBL" id="DAC80512.1"/>
    </source>
</evidence>
<evidence type="ECO:0000256" key="5">
    <source>
        <dbReference type="ARBA" id="ARBA00022670"/>
    </source>
</evidence>
<evidence type="ECO:0000256" key="7">
    <source>
        <dbReference type="ARBA" id="ARBA00022692"/>
    </source>
</evidence>
<evidence type="ECO:0000256" key="9">
    <source>
        <dbReference type="ARBA" id="ARBA00022741"/>
    </source>
</evidence>
<keyword evidence="14 18" id="KW-1133">Transmembrane helix</keyword>
<evidence type="ECO:0000256" key="13">
    <source>
        <dbReference type="ARBA" id="ARBA00022953"/>
    </source>
</evidence>
<dbReference type="GO" id="GO:0006508">
    <property type="term" value="P:proteolysis"/>
    <property type="evidence" value="ECO:0007669"/>
    <property type="project" value="UniProtKB-KW"/>
</dbReference>
<dbReference type="InterPro" id="IPR001205">
    <property type="entry name" value="RNA-dir_pol_C"/>
</dbReference>
<proteinExistence type="predicted"/>
<feature type="transmembrane region" description="Helical" evidence="18">
    <location>
        <begin position="652"/>
        <end position="673"/>
    </location>
</feature>
<evidence type="ECO:0000259" key="19">
    <source>
        <dbReference type="PROSITE" id="PS50507"/>
    </source>
</evidence>
<dbReference type="GO" id="GO:0044166">
    <property type="term" value="C:host cell endoplasmic reticulum lumen"/>
    <property type="evidence" value="ECO:0007669"/>
    <property type="project" value="UniProtKB-SubCell"/>
</dbReference>
<dbReference type="InterPro" id="IPR014759">
    <property type="entry name" value="Helicase_SF3_ssRNA_vir"/>
</dbReference>
<dbReference type="GO" id="GO:0039694">
    <property type="term" value="P:viral RNA genome replication"/>
    <property type="evidence" value="ECO:0007669"/>
    <property type="project" value="InterPro"/>
</dbReference>
<dbReference type="GO" id="GO:0004197">
    <property type="term" value="F:cysteine-type endopeptidase activity"/>
    <property type="evidence" value="ECO:0007669"/>
    <property type="project" value="InterPro"/>
</dbReference>
<evidence type="ECO:0000256" key="18">
    <source>
        <dbReference type="SAM" id="Phobius"/>
    </source>
</evidence>
<evidence type="ECO:0000256" key="4">
    <source>
        <dbReference type="ARBA" id="ARBA00022484"/>
    </source>
</evidence>
<feature type="domain" description="Peptidase C3" evidence="21">
    <location>
        <begin position="1278"/>
        <end position="1486"/>
    </location>
</feature>
<organismHost>
    <name type="scientific">Gladiolus</name>
    <dbReference type="NCBI Taxonomy" id="49747"/>
</organismHost>
<evidence type="ECO:0000256" key="6">
    <source>
        <dbReference type="ARBA" id="ARBA00022679"/>
    </source>
</evidence>
<organism evidence="22">
    <name type="scientific">Cycas necrotic stunt virus</name>
    <name type="common">CNSV</name>
    <dbReference type="NCBI Taxonomy" id="173976"/>
    <lineage>
        <taxon>Viruses</taxon>
        <taxon>Riboviria</taxon>
        <taxon>Orthornavirae</taxon>
        <taxon>Pisuviricota</taxon>
        <taxon>Pisoniviricetes</taxon>
        <taxon>Picornavirales</taxon>
        <taxon>Secoviridae</taxon>
        <taxon>Comovirinae</taxon>
        <taxon>Nepovirus</taxon>
        <taxon>Nepovirus cycas</taxon>
    </lineage>
</organism>
<keyword evidence="8" id="KW-0548">Nucleotidyltransferase</keyword>
<dbReference type="GO" id="GO:0003724">
    <property type="term" value="F:RNA helicase activity"/>
    <property type="evidence" value="ECO:0007669"/>
    <property type="project" value="InterPro"/>
</dbReference>
<keyword evidence="5" id="KW-0645">Protease</keyword>
<dbReference type="InterPro" id="IPR043502">
    <property type="entry name" value="DNA/RNA_pol_sf"/>
</dbReference>
<dbReference type="GO" id="GO:0003723">
    <property type="term" value="F:RNA binding"/>
    <property type="evidence" value="ECO:0007669"/>
    <property type="project" value="InterPro"/>
</dbReference>
<feature type="domain" description="RdRp catalytic" evidence="19">
    <location>
        <begin position="1773"/>
        <end position="1901"/>
    </location>
</feature>
<evidence type="ECO:0000259" key="21">
    <source>
        <dbReference type="PROSITE" id="PS51874"/>
    </source>
</evidence>
<evidence type="ECO:0000256" key="15">
    <source>
        <dbReference type="ARBA" id="ARBA00023184"/>
    </source>
</evidence>
<dbReference type="PROSITE" id="PS51874">
    <property type="entry name" value="PCV_3C_PRO"/>
    <property type="match status" value="1"/>
</dbReference>
<dbReference type="Pfam" id="PF00680">
    <property type="entry name" value="RdRP_1"/>
    <property type="match status" value="1"/>
</dbReference>
<organismHost>
    <name type="scientific">Cycas revoluta</name>
    <name type="common">Sago palm</name>
    <dbReference type="NCBI Taxonomy" id="3396"/>
</organismHost>
<name>A0A5H3CVQ5_CNSV</name>
<keyword evidence="15" id="KW-1038">Host endoplasmic reticulum</keyword>
<keyword evidence="18" id="KW-0472">Membrane</keyword>
<keyword evidence="11" id="KW-0788">Thiol protease</keyword>
<evidence type="ECO:0000256" key="1">
    <source>
        <dbReference type="ARBA" id="ARBA00004149"/>
    </source>
</evidence>
<keyword evidence="7 18" id="KW-0812">Transmembrane</keyword>
<evidence type="ECO:0000259" key="20">
    <source>
        <dbReference type="PROSITE" id="PS51218"/>
    </source>
</evidence>
<evidence type="ECO:0000256" key="10">
    <source>
        <dbReference type="ARBA" id="ARBA00022801"/>
    </source>
</evidence>
<evidence type="ECO:0000256" key="8">
    <source>
        <dbReference type="ARBA" id="ARBA00022695"/>
    </source>
</evidence>
<dbReference type="InterPro" id="IPR007094">
    <property type="entry name" value="RNA-dir_pol_PSvirus"/>
</dbReference>
<dbReference type="EMBL" id="BK010916">
    <property type="protein sequence ID" value="DAC80512.1"/>
    <property type="molecule type" value="Genomic_RNA"/>
</dbReference>
<keyword evidence="9" id="KW-0547">Nucleotide-binding</keyword>
<keyword evidence="12" id="KW-0067">ATP-binding</keyword>
<organismHost>
    <name type="scientific">Aucuba japonica</name>
    <name type="common">Japanese laurel</name>
    <name type="synonym">Spotted laurel</name>
    <dbReference type="NCBI Taxonomy" id="16901"/>
</organismHost>
<dbReference type="SUPFAM" id="SSF56672">
    <property type="entry name" value="DNA/RNA polymerases"/>
    <property type="match status" value="1"/>
</dbReference>
<reference evidence="22" key="1">
    <citation type="journal article" date="2019" name="Microbiol. Resour. Announc.">
        <title>Identification of the Coding-Complete Genome of Cycas Necrotic Stunt Virus in Transcriptomic Data Sets of Alfalfa (Medicago sativa).</title>
        <authorList>
            <person name="Jiang P."/>
            <person name="Shao J."/>
            <person name="Nemchinov L.G."/>
        </authorList>
    </citation>
    <scope>NUCLEOTIDE SEQUENCE</scope>
</reference>
<comment type="subcellular location">
    <subcellularLocation>
        <location evidence="1">Host endoplasmic reticulum lumen</location>
    </subcellularLocation>
    <subcellularLocation>
        <location evidence="2">Host endoplasmic reticulum membrane</location>
        <topology evidence="2">Single-pass membrane protein</topology>
    </subcellularLocation>
</comment>
<feature type="region of interest" description="Disordered" evidence="17">
    <location>
        <begin position="44"/>
        <end position="64"/>
    </location>
</feature>